<name>A0A409Y9H1_9AGAR</name>
<dbReference type="InterPro" id="IPR006614">
    <property type="entry name" value="Peroxin/Ferlin"/>
</dbReference>
<dbReference type="EMBL" id="NHTK01001348">
    <property type="protein sequence ID" value="PPQ99710.1"/>
    <property type="molecule type" value="Genomic_DNA"/>
</dbReference>
<feature type="domain" description="Peroxin/Ferlin" evidence="7">
    <location>
        <begin position="172"/>
        <end position="252"/>
    </location>
</feature>
<feature type="region of interest" description="Disordered" evidence="5">
    <location>
        <begin position="371"/>
        <end position="433"/>
    </location>
</feature>
<dbReference type="GO" id="GO:0005778">
    <property type="term" value="C:peroxisomal membrane"/>
    <property type="evidence" value="ECO:0007669"/>
    <property type="project" value="TreeGrafter"/>
</dbReference>
<feature type="compositionally biased region" description="Basic and acidic residues" evidence="5">
    <location>
        <begin position="371"/>
        <end position="393"/>
    </location>
</feature>
<feature type="region of interest" description="Disordered" evidence="5">
    <location>
        <begin position="293"/>
        <end position="325"/>
    </location>
</feature>
<reference evidence="8 9" key="1">
    <citation type="journal article" date="2018" name="Evol. Lett.">
        <title>Horizontal gene cluster transfer increased hallucinogenic mushroom diversity.</title>
        <authorList>
            <person name="Reynolds H.T."/>
            <person name="Vijayakumar V."/>
            <person name="Gluck-Thaler E."/>
            <person name="Korotkin H.B."/>
            <person name="Matheny P.B."/>
            <person name="Slot J.C."/>
        </authorList>
    </citation>
    <scope>NUCLEOTIDE SEQUENCE [LARGE SCALE GENOMIC DNA]</scope>
    <source>
        <strain evidence="8 9">2629</strain>
    </source>
</reference>
<evidence type="ECO:0000256" key="5">
    <source>
        <dbReference type="SAM" id="MobiDB-lite"/>
    </source>
</evidence>
<comment type="caution">
    <text evidence="8">The sequence shown here is derived from an EMBL/GenBank/DDBJ whole genome shotgun (WGS) entry which is preliminary data.</text>
</comment>
<evidence type="ECO:0000313" key="9">
    <source>
        <dbReference type="Proteomes" id="UP000284842"/>
    </source>
</evidence>
<evidence type="ECO:0000256" key="2">
    <source>
        <dbReference type="ARBA" id="ARBA00022692"/>
    </source>
</evidence>
<evidence type="ECO:0000256" key="3">
    <source>
        <dbReference type="ARBA" id="ARBA00022989"/>
    </source>
</evidence>
<evidence type="ECO:0000256" key="4">
    <source>
        <dbReference type="ARBA" id="ARBA00023136"/>
    </source>
</evidence>
<accession>A0A409Y9H1</accession>
<dbReference type="InterPro" id="IPR052646">
    <property type="entry name" value="Peroxisomal_PEX28-32"/>
</dbReference>
<dbReference type="GO" id="GO:0012505">
    <property type="term" value="C:endomembrane system"/>
    <property type="evidence" value="ECO:0007669"/>
    <property type="project" value="UniProtKB-SubCell"/>
</dbReference>
<keyword evidence="9" id="KW-1185">Reference proteome</keyword>
<dbReference type="OrthoDB" id="5586090at2759"/>
<dbReference type="Proteomes" id="UP000284842">
    <property type="component" value="Unassembled WGS sequence"/>
</dbReference>
<dbReference type="STRING" id="181874.A0A409Y9H1"/>
<gene>
    <name evidence="8" type="ORF">CVT24_009693</name>
</gene>
<keyword evidence="2 6" id="KW-0812">Transmembrane</keyword>
<evidence type="ECO:0000256" key="1">
    <source>
        <dbReference type="ARBA" id="ARBA00004127"/>
    </source>
</evidence>
<evidence type="ECO:0000259" key="7">
    <source>
        <dbReference type="SMART" id="SM00693"/>
    </source>
</evidence>
<dbReference type="InterPro" id="IPR010482">
    <property type="entry name" value="TECPR1-like_DysF"/>
</dbReference>
<protein>
    <recommendedName>
        <fullName evidence="7">Peroxin/Ferlin domain-containing protein</fullName>
    </recommendedName>
</protein>
<feature type="transmembrane region" description="Helical" evidence="6">
    <location>
        <begin position="20"/>
        <end position="37"/>
    </location>
</feature>
<organism evidence="8 9">
    <name type="scientific">Panaeolus cyanescens</name>
    <dbReference type="NCBI Taxonomy" id="181874"/>
    <lineage>
        <taxon>Eukaryota</taxon>
        <taxon>Fungi</taxon>
        <taxon>Dikarya</taxon>
        <taxon>Basidiomycota</taxon>
        <taxon>Agaricomycotina</taxon>
        <taxon>Agaricomycetes</taxon>
        <taxon>Agaricomycetidae</taxon>
        <taxon>Agaricales</taxon>
        <taxon>Agaricineae</taxon>
        <taxon>Galeropsidaceae</taxon>
        <taxon>Panaeolus</taxon>
    </lineage>
</organism>
<keyword evidence="3 6" id="KW-1133">Transmembrane helix</keyword>
<proteinExistence type="predicted"/>
<keyword evidence="4 6" id="KW-0472">Membrane</keyword>
<dbReference type="SMART" id="SM00693">
    <property type="entry name" value="DysFN"/>
    <property type="match status" value="1"/>
</dbReference>
<evidence type="ECO:0000256" key="6">
    <source>
        <dbReference type="SAM" id="Phobius"/>
    </source>
</evidence>
<feature type="compositionally biased region" description="Polar residues" evidence="5">
    <location>
        <begin position="421"/>
        <end position="433"/>
    </location>
</feature>
<evidence type="ECO:0000313" key="8">
    <source>
        <dbReference type="EMBL" id="PPQ99710.1"/>
    </source>
</evidence>
<dbReference type="AlphaFoldDB" id="A0A409Y9H1"/>
<dbReference type="PANTHER" id="PTHR31679:SF2">
    <property type="entry name" value="PEROXISOMAL MEMBRANE PROTEIN PEX30-RELATED"/>
    <property type="match status" value="1"/>
</dbReference>
<sequence>MFNFKTVCFYFILLFRSNSLFFRLTLPVLVFAVLAYPRSPKNLLETEHSVEQVVSDITTIQSLLPALPPPLQLTFTQSLRVLAFSYVPYLIITFFVSFRVLFAIFLTVLFTWRAPWAIVLRALVCQSAWVRWSAYTLWATITGIPIPPKALYTPAAKLAQPEEEDESAPVQTLRFLFTIYENQRWWMGLDWTAALLPGERPSWCSASQAPMSPPNAFSLPPDTVVYLPDPKGTGKIKRTATWRWEEPEWKVLVHKDRGALNRIDKPLPVLEKEDASPTTSRFIKAAGRLRESSLGSADKASVNTSSTSEEHAVEDPSIVQEDPLTDADGWVYGDNKWEAQSHKGGMGKYTRFRRWTRIAVVFEVVERVAADDGDRSPPMSKIEESKPQHKRQDSGQIPAPAPETVPLISNPPESPLRQRLRNTLNKSGVKTDP</sequence>
<comment type="subcellular location">
    <subcellularLocation>
        <location evidence="1">Endomembrane system</location>
        <topology evidence="1">Multi-pass membrane protein</topology>
    </subcellularLocation>
</comment>
<dbReference type="GO" id="GO:0007031">
    <property type="term" value="P:peroxisome organization"/>
    <property type="evidence" value="ECO:0007669"/>
    <property type="project" value="UniProtKB-ARBA"/>
</dbReference>
<dbReference type="Pfam" id="PF06398">
    <property type="entry name" value="Pex24p"/>
    <property type="match status" value="1"/>
</dbReference>
<dbReference type="InParanoid" id="A0A409Y9H1"/>
<dbReference type="PANTHER" id="PTHR31679">
    <property type="entry name" value="PEROXISOMAL MEMBRANE PROTEIN PEX30-RELATED"/>
    <property type="match status" value="1"/>
</dbReference>
<feature type="transmembrane region" description="Helical" evidence="6">
    <location>
        <begin position="86"/>
        <end position="112"/>
    </location>
</feature>